<proteinExistence type="predicted"/>
<feature type="region of interest" description="Disordered" evidence="1">
    <location>
        <begin position="195"/>
        <end position="231"/>
    </location>
</feature>
<sequence>MDTMPIQSTSSQSPTLKQALAFLNTLACSIQQIQPIKRTLTHNNLTLPTFTNLNASDLHTSDTIYSIHQRFTTLKETYFLLLEQRLTWSTDVLFEWPEGSEGSKGSEEALKFYAEHLREQRNRNGHCFGVPGKQGKGEGMYNAEVMWGYICDGVFLEGLEMMLMGLMGVYLGKVKGCVEVEMRVFLEEEEEENVKMGVEEINEEFGYESEEECDSVEEDDEEEFESSSDVDWAFVDEKRQEEFLDEGYSSEDDSATNEKGGDEVQEQGSAASKRSVIEETDKEEEREAEATHWGFLHPSLHGGHFAVQVREVELHPVFRHVIEEVEEDRMVESKSGHAPSVGACDLVIDDNNIHSDAAEDVSKVESENEIEPKVEGNGHIDSFDIFETVTSNCGIDGHIAIDAAYDYQISSHDTPFQNPIITPTKHISNSDNIQQLNQDLNQASIRRPTPPSLFPLRWYAYPIRYAIRQGLHY</sequence>
<keyword evidence="3" id="KW-1185">Reference proteome</keyword>
<evidence type="ECO:0000256" key="1">
    <source>
        <dbReference type="SAM" id="MobiDB-lite"/>
    </source>
</evidence>
<dbReference type="AlphaFoldDB" id="A0A9P4NLT7"/>
<gene>
    <name evidence="2" type="ORF">EJ08DRAFT_365404</name>
</gene>
<reference evidence="2" key="1">
    <citation type="journal article" date="2020" name="Stud. Mycol.">
        <title>101 Dothideomycetes genomes: a test case for predicting lifestyles and emergence of pathogens.</title>
        <authorList>
            <person name="Haridas S."/>
            <person name="Albert R."/>
            <person name="Binder M."/>
            <person name="Bloem J."/>
            <person name="Labutti K."/>
            <person name="Salamov A."/>
            <person name="Andreopoulos B."/>
            <person name="Baker S."/>
            <person name="Barry K."/>
            <person name="Bills G."/>
            <person name="Bluhm B."/>
            <person name="Cannon C."/>
            <person name="Castanera R."/>
            <person name="Culley D."/>
            <person name="Daum C."/>
            <person name="Ezra D."/>
            <person name="Gonzalez J."/>
            <person name="Henrissat B."/>
            <person name="Kuo A."/>
            <person name="Liang C."/>
            <person name="Lipzen A."/>
            <person name="Lutzoni F."/>
            <person name="Magnuson J."/>
            <person name="Mondo S."/>
            <person name="Nolan M."/>
            <person name="Ohm R."/>
            <person name="Pangilinan J."/>
            <person name="Park H.-J."/>
            <person name="Ramirez L."/>
            <person name="Alfaro M."/>
            <person name="Sun H."/>
            <person name="Tritt A."/>
            <person name="Yoshinaga Y."/>
            <person name="Zwiers L.-H."/>
            <person name="Turgeon B."/>
            <person name="Goodwin S."/>
            <person name="Spatafora J."/>
            <person name="Crous P."/>
            <person name="Grigoriev I."/>
        </authorList>
    </citation>
    <scope>NUCLEOTIDE SEQUENCE</scope>
    <source>
        <strain evidence="2">CBS 130266</strain>
    </source>
</reference>
<comment type="caution">
    <text evidence="2">The sequence shown here is derived from an EMBL/GenBank/DDBJ whole genome shotgun (WGS) entry which is preliminary data.</text>
</comment>
<feature type="region of interest" description="Disordered" evidence="1">
    <location>
        <begin position="243"/>
        <end position="290"/>
    </location>
</feature>
<protein>
    <submittedName>
        <fullName evidence="2">Uncharacterized protein</fullName>
    </submittedName>
</protein>
<feature type="compositionally biased region" description="Basic and acidic residues" evidence="1">
    <location>
        <begin position="275"/>
        <end position="290"/>
    </location>
</feature>
<dbReference type="Proteomes" id="UP000800235">
    <property type="component" value="Unassembled WGS sequence"/>
</dbReference>
<feature type="compositionally biased region" description="Acidic residues" evidence="1">
    <location>
        <begin position="200"/>
        <end position="228"/>
    </location>
</feature>
<evidence type="ECO:0000313" key="3">
    <source>
        <dbReference type="Proteomes" id="UP000800235"/>
    </source>
</evidence>
<evidence type="ECO:0000313" key="2">
    <source>
        <dbReference type="EMBL" id="KAF2427156.1"/>
    </source>
</evidence>
<dbReference type="EMBL" id="MU007062">
    <property type="protein sequence ID" value="KAF2427156.1"/>
    <property type="molecule type" value="Genomic_DNA"/>
</dbReference>
<name>A0A9P4NLT7_9PEZI</name>
<feature type="compositionally biased region" description="Acidic residues" evidence="1">
    <location>
        <begin position="243"/>
        <end position="255"/>
    </location>
</feature>
<accession>A0A9P4NLT7</accession>
<organism evidence="2 3">
    <name type="scientific">Tothia fuscella</name>
    <dbReference type="NCBI Taxonomy" id="1048955"/>
    <lineage>
        <taxon>Eukaryota</taxon>
        <taxon>Fungi</taxon>
        <taxon>Dikarya</taxon>
        <taxon>Ascomycota</taxon>
        <taxon>Pezizomycotina</taxon>
        <taxon>Dothideomycetes</taxon>
        <taxon>Pleosporomycetidae</taxon>
        <taxon>Venturiales</taxon>
        <taxon>Cylindrosympodiaceae</taxon>
        <taxon>Tothia</taxon>
    </lineage>
</organism>